<dbReference type="GO" id="GO:0016798">
    <property type="term" value="F:hydrolase activity, acting on glycosyl bonds"/>
    <property type="evidence" value="ECO:0007669"/>
    <property type="project" value="UniProtKB-KW"/>
</dbReference>
<dbReference type="Proteomes" id="UP000029843">
    <property type="component" value="Unassembled WGS sequence"/>
</dbReference>
<evidence type="ECO:0000313" key="5">
    <source>
        <dbReference type="EMBL" id="KGJ92955.1"/>
    </source>
</evidence>
<dbReference type="EMBL" id="JQED01000015">
    <property type="protein sequence ID" value="KGJ92955.1"/>
    <property type="molecule type" value="Genomic_DNA"/>
</dbReference>
<dbReference type="PANTHER" id="PTHR47786:SF2">
    <property type="entry name" value="GLYCOSYL HYDROLASE FAMILY 13 CATALYTIC DOMAIN-CONTAINING PROTEIN"/>
    <property type="match status" value="1"/>
</dbReference>
<dbReference type="Pfam" id="PF23915">
    <property type="entry name" value="SusG_C"/>
    <property type="match status" value="1"/>
</dbReference>
<dbReference type="Gene3D" id="2.60.40.1180">
    <property type="entry name" value="Golgi alpha-mannosidase II"/>
    <property type="match status" value="1"/>
</dbReference>
<evidence type="ECO:0000259" key="4">
    <source>
        <dbReference type="SMART" id="SM00642"/>
    </source>
</evidence>
<keyword evidence="2" id="KW-0326">Glycosidase</keyword>
<reference evidence="5 6" key="1">
    <citation type="submission" date="2014-08" db="EMBL/GenBank/DDBJ databases">
        <title>Genomic and Phenotypic Diversity of Colwellia psychrerythraea strains from Disparate Marine Basins.</title>
        <authorList>
            <person name="Techtmann S.M."/>
            <person name="Stelling S.C."/>
            <person name="Utturkar S.M."/>
            <person name="Alshibli N."/>
            <person name="Harris A."/>
            <person name="Brown S.D."/>
            <person name="Hazen T.C."/>
        </authorList>
    </citation>
    <scope>NUCLEOTIDE SEQUENCE [LARGE SCALE GENOMIC DNA]</scope>
    <source>
        <strain evidence="5 6">ND2E</strain>
    </source>
</reference>
<dbReference type="InterPro" id="IPR013780">
    <property type="entry name" value="Glyco_hydro_b"/>
</dbReference>
<dbReference type="AlphaFoldDB" id="A0A099KRW4"/>
<sequence length="460" mass="53361" precursor="true">MNTFSKLFIFLGLILLSHQTLADAITDAYHPKPYVEVEHPNWSKNATIYEVNVRQYTKEGTFKAFEKHLPRLKEVGVDILWLMPIHPIGEKNRKGEKGSYYAVKDYKAVNPEFGSLNDLRSLVKKAHSMGMYVILDWVANHSAWDNPLTVSNPEWYTKDHNGNFQPTPWWDWSDIIDFDYNNPEMRKYMTEALKYWVVEADIDGYRADVAGFIPTNFWDNVRTELDLIKPVFMLAEWDARDLHKNAFDMTYAWALHDTLVKLNENHADASSVYSHFAHALSAWPDNAIKMNFVDNHDKNSWEKTMFDRFGPYLNASIVLTVTAEGMPLLYSGQEAGLDRVLSFFDKDEIEWREHPIGDLYKQLFSLKHENQALWNGKWGGKMIPVPNNNPKAIFSFARQQAEDKVFVVINFSGHAQKVKFNENIQLGQYTEYFTKEKVTISANSQVKLPAYGYKVFVKIK</sequence>
<dbReference type="GO" id="GO:0005975">
    <property type="term" value="P:carbohydrate metabolic process"/>
    <property type="evidence" value="ECO:0007669"/>
    <property type="project" value="InterPro"/>
</dbReference>
<dbReference type="InterPro" id="IPR056300">
    <property type="entry name" value="SusG-like_C"/>
</dbReference>
<feature type="signal peptide" evidence="3">
    <location>
        <begin position="1"/>
        <end position="22"/>
    </location>
</feature>
<keyword evidence="3" id="KW-0732">Signal</keyword>
<dbReference type="Gene3D" id="3.20.20.80">
    <property type="entry name" value="Glycosidases"/>
    <property type="match status" value="1"/>
</dbReference>
<dbReference type="PATRIC" id="fig|28229.4.peg.1451"/>
<comment type="caution">
    <text evidence="5">The sequence shown here is derived from an EMBL/GenBank/DDBJ whole genome shotgun (WGS) entry which is preliminary data.</text>
</comment>
<evidence type="ECO:0000313" key="6">
    <source>
        <dbReference type="Proteomes" id="UP000029843"/>
    </source>
</evidence>
<name>A0A099KRW4_COLPS</name>
<organism evidence="5 6">
    <name type="scientific">Colwellia psychrerythraea</name>
    <name type="common">Vibrio psychroerythus</name>
    <dbReference type="NCBI Taxonomy" id="28229"/>
    <lineage>
        <taxon>Bacteria</taxon>
        <taxon>Pseudomonadati</taxon>
        <taxon>Pseudomonadota</taxon>
        <taxon>Gammaproteobacteria</taxon>
        <taxon>Alteromonadales</taxon>
        <taxon>Colwelliaceae</taxon>
        <taxon>Colwellia</taxon>
    </lineage>
</organism>
<dbReference type="InterPro" id="IPR006047">
    <property type="entry name" value="GH13_cat_dom"/>
</dbReference>
<evidence type="ECO:0000256" key="2">
    <source>
        <dbReference type="ARBA" id="ARBA00023295"/>
    </source>
</evidence>
<evidence type="ECO:0000256" key="1">
    <source>
        <dbReference type="ARBA" id="ARBA00008061"/>
    </source>
</evidence>
<dbReference type="SMART" id="SM00642">
    <property type="entry name" value="Aamy"/>
    <property type="match status" value="1"/>
</dbReference>
<evidence type="ECO:0000256" key="3">
    <source>
        <dbReference type="SAM" id="SignalP"/>
    </source>
</evidence>
<comment type="similarity">
    <text evidence="1">Belongs to the glycosyl hydrolase 13 family.</text>
</comment>
<dbReference type="InterPro" id="IPR017853">
    <property type="entry name" value="GH"/>
</dbReference>
<feature type="chain" id="PRO_5001957295" evidence="3">
    <location>
        <begin position="23"/>
        <end position="460"/>
    </location>
</feature>
<accession>A0A099KRW4</accession>
<dbReference type="RefSeq" id="WP_081962001.1">
    <property type="nucleotide sequence ID" value="NZ_JQED01000015.1"/>
</dbReference>
<protein>
    <submittedName>
        <fullName evidence="5">Alpha amylase catalytic region</fullName>
    </submittedName>
</protein>
<dbReference type="SUPFAM" id="SSF51011">
    <property type="entry name" value="Glycosyl hydrolase domain"/>
    <property type="match status" value="1"/>
</dbReference>
<dbReference type="PANTHER" id="PTHR47786">
    <property type="entry name" value="ALPHA-1,4-GLUCAN:MALTOSE-1-PHOSPHATE MALTOSYLTRANSFERASE"/>
    <property type="match status" value="1"/>
</dbReference>
<gene>
    <name evidence="5" type="ORF">ND2E_2421</name>
</gene>
<feature type="domain" description="Glycosyl hydrolase family 13 catalytic" evidence="4">
    <location>
        <begin position="23"/>
        <end position="367"/>
    </location>
</feature>
<dbReference type="SUPFAM" id="SSF51445">
    <property type="entry name" value="(Trans)glycosidases"/>
    <property type="match status" value="1"/>
</dbReference>
<proteinExistence type="inferred from homology"/>
<dbReference type="CDD" id="cd11313">
    <property type="entry name" value="AmyAc_arch_bac_AmyA"/>
    <property type="match status" value="1"/>
</dbReference>
<dbReference type="OrthoDB" id="9805159at2"/>
<dbReference type="Pfam" id="PF00128">
    <property type="entry name" value="Alpha-amylase"/>
    <property type="match status" value="1"/>
</dbReference>
<keyword evidence="2" id="KW-0378">Hydrolase</keyword>